<reference evidence="1" key="1">
    <citation type="journal article" date="2021" name="Proc. Natl. Acad. Sci. U.S.A.">
        <title>A Catalog of Tens of Thousands of Viruses from Human Metagenomes Reveals Hidden Associations with Chronic Diseases.</title>
        <authorList>
            <person name="Tisza M.J."/>
            <person name="Buck C.B."/>
        </authorList>
    </citation>
    <scope>NUCLEOTIDE SEQUENCE</scope>
    <source>
        <strain evidence="1">CtP0x5</strain>
    </source>
</reference>
<dbReference type="EMBL" id="BK032818">
    <property type="protein sequence ID" value="DAF61921.1"/>
    <property type="molecule type" value="Genomic_DNA"/>
</dbReference>
<sequence length="29" mass="3515">MFRPMKSNRELVNDCLILKNSKKNFQNMD</sequence>
<proteinExistence type="predicted"/>
<accession>A0A8S5TF82</accession>
<name>A0A8S5TF82_9CAUD</name>
<protein>
    <submittedName>
        <fullName evidence="1">Bcl-2-like protein</fullName>
    </submittedName>
</protein>
<evidence type="ECO:0000313" key="1">
    <source>
        <dbReference type="EMBL" id="DAF61921.1"/>
    </source>
</evidence>
<organism evidence="1">
    <name type="scientific">Siphoviridae sp. ctP0x5</name>
    <dbReference type="NCBI Taxonomy" id="2827863"/>
    <lineage>
        <taxon>Viruses</taxon>
        <taxon>Duplodnaviria</taxon>
        <taxon>Heunggongvirae</taxon>
        <taxon>Uroviricota</taxon>
        <taxon>Caudoviricetes</taxon>
    </lineage>
</organism>